<evidence type="ECO:0000256" key="6">
    <source>
        <dbReference type="ARBA" id="ARBA00023136"/>
    </source>
</evidence>
<dbReference type="Proteomes" id="UP001623592">
    <property type="component" value="Unassembled WGS sequence"/>
</dbReference>
<evidence type="ECO:0000259" key="8">
    <source>
        <dbReference type="Pfam" id="PF04239"/>
    </source>
</evidence>
<keyword evidence="5 7" id="KW-1133">Transmembrane helix</keyword>
<dbReference type="InterPro" id="IPR007353">
    <property type="entry name" value="DUF421"/>
</dbReference>
<dbReference type="PANTHER" id="PTHR34582">
    <property type="entry name" value="UPF0702 TRANSMEMBRANE PROTEIN YCAP"/>
    <property type="match status" value="1"/>
</dbReference>
<evidence type="ECO:0000313" key="10">
    <source>
        <dbReference type="Proteomes" id="UP001623592"/>
    </source>
</evidence>
<keyword evidence="3" id="KW-1003">Cell membrane</keyword>
<dbReference type="Gene3D" id="3.30.240.20">
    <property type="entry name" value="bsu07140 like domains"/>
    <property type="match status" value="2"/>
</dbReference>
<proteinExistence type="inferred from homology"/>
<feature type="transmembrane region" description="Helical" evidence="7">
    <location>
        <begin position="60"/>
        <end position="80"/>
    </location>
</feature>
<feature type="transmembrane region" description="Helical" evidence="7">
    <location>
        <begin position="34"/>
        <end position="54"/>
    </location>
</feature>
<comment type="similarity">
    <text evidence="2">Belongs to the UPF0702 family.</text>
</comment>
<accession>A0ABW8TMD3</accession>
<sequence>MTREIILAGFRGVFSYIILLVLGRIIGRKLISKITFYDFIVGVTIGSIGARIALGAHESPVLAATSAIVITILVVITDYLDIKSINFRKIVDGEPIILISNGKLLDHNFKSARITVNKLMMLLREKDIFNIEDVEIAAIESDGELTILPKLDKQPVTTGDLNVKTNYSGLMTDIIIDGKILYDNLKRTKHDEQWVKDQLKLHKIHNVEEVFYAGLNASEVLYISKKHKGAYFNR</sequence>
<name>A0ABW8TMD3_9CLOT</name>
<gene>
    <name evidence="9" type="ORF">ACJDT4_19830</name>
</gene>
<protein>
    <submittedName>
        <fullName evidence="9">DUF421 domain-containing protein</fullName>
    </submittedName>
</protein>
<dbReference type="Pfam" id="PF04239">
    <property type="entry name" value="DUF421"/>
    <property type="match status" value="1"/>
</dbReference>
<feature type="domain" description="YetF C-terminal" evidence="8">
    <location>
        <begin position="83"/>
        <end position="214"/>
    </location>
</feature>
<evidence type="ECO:0000256" key="1">
    <source>
        <dbReference type="ARBA" id="ARBA00004651"/>
    </source>
</evidence>
<evidence type="ECO:0000313" key="9">
    <source>
        <dbReference type="EMBL" id="MFL0252668.1"/>
    </source>
</evidence>
<evidence type="ECO:0000256" key="3">
    <source>
        <dbReference type="ARBA" id="ARBA00022475"/>
    </source>
</evidence>
<reference evidence="9 10" key="1">
    <citation type="submission" date="2024-11" db="EMBL/GenBank/DDBJ databases">
        <authorList>
            <person name="Heng Y.C."/>
            <person name="Lim A.C.H."/>
            <person name="Lee J.K.Y."/>
            <person name="Kittelmann S."/>
        </authorList>
    </citation>
    <scope>NUCLEOTIDE SEQUENCE [LARGE SCALE GENOMIC DNA]</scope>
    <source>
        <strain evidence="9 10">WILCCON 0114</strain>
    </source>
</reference>
<organism evidence="9 10">
    <name type="scientific">Clostridium neuense</name>
    <dbReference type="NCBI Taxonomy" id="1728934"/>
    <lineage>
        <taxon>Bacteria</taxon>
        <taxon>Bacillati</taxon>
        <taxon>Bacillota</taxon>
        <taxon>Clostridia</taxon>
        <taxon>Eubacteriales</taxon>
        <taxon>Clostridiaceae</taxon>
        <taxon>Clostridium</taxon>
    </lineage>
</organism>
<evidence type="ECO:0000256" key="2">
    <source>
        <dbReference type="ARBA" id="ARBA00006448"/>
    </source>
</evidence>
<dbReference type="PANTHER" id="PTHR34582:SF6">
    <property type="entry name" value="UPF0702 TRANSMEMBRANE PROTEIN YCAP"/>
    <property type="match status" value="1"/>
</dbReference>
<dbReference type="RefSeq" id="WP_406789325.1">
    <property type="nucleotide sequence ID" value="NZ_JBJIAA010000019.1"/>
</dbReference>
<dbReference type="EMBL" id="JBJIAA010000019">
    <property type="protein sequence ID" value="MFL0252668.1"/>
    <property type="molecule type" value="Genomic_DNA"/>
</dbReference>
<keyword evidence="4 7" id="KW-0812">Transmembrane</keyword>
<dbReference type="InterPro" id="IPR023090">
    <property type="entry name" value="UPF0702_alpha/beta_dom_sf"/>
</dbReference>
<comment type="caution">
    <text evidence="9">The sequence shown here is derived from an EMBL/GenBank/DDBJ whole genome shotgun (WGS) entry which is preliminary data.</text>
</comment>
<keyword evidence="6 7" id="KW-0472">Membrane</keyword>
<evidence type="ECO:0000256" key="7">
    <source>
        <dbReference type="SAM" id="Phobius"/>
    </source>
</evidence>
<comment type="subcellular location">
    <subcellularLocation>
        <location evidence="1">Cell membrane</location>
        <topology evidence="1">Multi-pass membrane protein</topology>
    </subcellularLocation>
</comment>
<evidence type="ECO:0000256" key="4">
    <source>
        <dbReference type="ARBA" id="ARBA00022692"/>
    </source>
</evidence>
<evidence type="ECO:0000256" key="5">
    <source>
        <dbReference type="ARBA" id="ARBA00022989"/>
    </source>
</evidence>
<keyword evidence="10" id="KW-1185">Reference proteome</keyword>
<feature type="transmembrane region" description="Helical" evidence="7">
    <location>
        <begin position="6"/>
        <end position="27"/>
    </location>
</feature>